<organism evidence="4 5">
    <name type="scientific">Marasmiellus scandens</name>
    <dbReference type="NCBI Taxonomy" id="2682957"/>
    <lineage>
        <taxon>Eukaryota</taxon>
        <taxon>Fungi</taxon>
        <taxon>Dikarya</taxon>
        <taxon>Basidiomycota</taxon>
        <taxon>Agaricomycotina</taxon>
        <taxon>Agaricomycetes</taxon>
        <taxon>Agaricomycetidae</taxon>
        <taxon>Agaricales</taxon>
        <taxon>Marasmiineae</taxon>
        <taxon>Omphalotaceae</taxon>
        <taxon>Marasmiellus</taxon>
    </lineage>
</organism>
<evidence type="ECO:0000313" key="4">
    <source>
        <dbReference type="EMBL" id="KAK7453320.1"/>
    </source>
</evidence>
<keyword evidence="2" id="KW-0472">Membrane</keyword>
<dbReference type="PANTHER" id="PTHR40465:SF1">
    <property type="entry name" value="DUF6534 DOMAIN-CONTAINING PROTEIN"/>
    <property type="match status" value="1"/>
</dbReference>
<gene>
    <name evidence="4" type="ORF">VKT23_011999</name>
</gene>
<feature type="transmembrane region" description="Helical" evidence="2">
    <location>
        <begin position="53"/>
        <end position="72"/>
    </location>
</feature>
<accession>A0ABR1JAW8</accession>
<feature type="transmembrane region" description="Helical" evidence="2">
    <location>
        <begin position="132"/>
        <end position="154"/>
    </location>
</feature>
<evidence type="ECO:0000313" key="5">
    <source>
        <dbReference type="Proteomes" id="UP001498398"/>
    </source>
</evidence>
<dbReference type="InterPro" id="IPR045339">
    <property type="entry name" value="DUF6534"/>
</dbReference>
<protein>
    <recommendedName>
        <fullName evidence="3">DUF6534 domain-containing protein</fullName>
    </recommendedName>
</protein>
<name>A0ABR1JAW8_9AGAR</name>
<feature type="transmembrane region" description="Helical" evidence="2">
    <location>
        <begin position="20"/>
        <end position="41"/>
    </location>
</feature>
<evidence type="ECO:0000259" key="3">
    <source>
        <dbReference type="Pfam" id="PF20152"/>
    </source>
</evidence>
<evidence type="ECO:0000256" key="2">
    <source>
        <dbReference type="SAM" id="Phobius"/>
    </source>
</evidence>
<keyword evidence="2" id="KW-1133">Transmembrane helix</keyword>
<dbReference type="EMBL" id="JBANRG010000027">
    <property type="protein sequence ID" value="KAK7453320.1"/>
    <property type="molecule type" value="Genomic_DNA"/>
</dbReference>
<evidence type="ECO:0000256" key="1">
    <source>
        <dbReference type="SAM" id="MobiDB-lite"/>
    </source>
</evidence>
<feature type="transmembrane region" description="Helical" evidence="2">
    <location>
        <begin position="92"/>
        <end position="112"/>
    </location>
</feature>
<reference evidence="4 5" key="1">
    <citation type="submission" date="2024-01" db="EMBL/GenBank/DDBJ databases">
        <title>A draft genome for the cacao thread blight pathogen Marasmiellus scandens.</title>
        <authorList>
            <person name="Baruah I.K."/>
            <person name="Leung J."/>
            <person name="Bukari Y."/>
            <person name="Amoako-Attah I."/>
            <person name="Meinhardt L.W."/>
            <person name="Bailey B.A."/>
            <person name="Cohen S.P."/>
        </authorList>
    </citation>
    <scope>NUCLEOTIDE SEQUENCE [LARGE SCALE GENOMIC DNA]</scope>
    <source>
        <strain evidence="4 5">GH-19</strain>
    </source>
</reference>
<feature type="region of interest" description="Disordered" evidence="1">
    <location>
        <begin position="276"/>
        <end position="307"/>
    </location>
</feature>
<dbReference type="Pfam" id="PF20152">
    <property type="entry name" value="DUF6534"/>
    <property type="match status" value="1"/>
</dbReference>
<keyword evidence="2" id="KW-0812">Transmembrane</keyword>
<dbReference type="Proteomes" id="UP001498398">
    <property type="component" value="Unassembled WGS sequence"/>
</dbReference>
<sequence>MCLTSDLAGEMSVIANSPIFLRADGVVTALISTPVQIFMAWRIRVVMQSWIPFVLVTIFAIASLTGSIWLAISVTNSPQFQSFNSFRAAPITWLVTSAAADILIAVYLVYGLSKKKSKVSQLNDQINRIIRFAIQTGAITAVAALADAIVFVSVPDTTIFFSWDLALSKLYSNTLLSSINARNSWRLRSGQQKMEPNALFNSSELSSNTSADSRLSRTVLSNNIPLSKIPMSPESATLQLQSPRSQPWRAPAPHRPPIATQLREENVDVESMTTFSSTKHGGITHFHPYAEDPESVEPYPYSKPQAF</sequence>
<dbReference type="PANTHER" id="PTHR40465">
    <property type="entry name" value="CHROMOSOME 1, WHOLE GENOME SHOTGUN SEQUENCE"/>
    <property type="match status" value="1"/>
</dbReference>
<feature type="domain" description="DUF6534" evidence="3">
    <location>
        <begin position="97"/>
        <end position="184"/>
    </location>
</feature>
<proteinExistence type="predicted"/>
<comment type="caution">
    <text evidence="4">The sequence shown here is derived from an EMBL/GenBank/DDBJ whole genome shotgun (WGS) entry which is preliminary data.</text>
</comment>
<keyword evidence="5" id="KW-1185">Reference proteome</keyword>